<name>A0ABN1IS33_9CLOT</name>
<dbReference type="InterPro" id="IPR027417">
    <property type="entry name" value="P-loop_NTPase"/>
</dbReference>
<dbReference type="SUPFAM" id="SSF52540">
    <property type="entry name" value="P-loop containing nucleoside triphosphate hydrolases"/>
    <property type="match status" value="1"/>
</dbReference>
<evidence type="ECO:0000313" key="6">
    <source>
        <dbReference type="Proteomes" id="UP001500339"/>
    </source>
</evidence>
<protein>
    <submittedName>
        <fullName evidence="5">ABC transporter ATP-binding protein</fullName>
    </submittedName>
</protein>
<dbReference type="GO" id="GO:0005524">
    <property type="term" value="F:ATP binding"/>
    <property type="evidence" value="ECO:0007669"/>
    <property type="project" value="UniProtKB-KW"/>
</dbReference>
<keyword evidence="6" id="KW-1185">Reference proteome</keyword>
<dbReference type="RefSeq" id="WP_343767159.1">
    <property type="nucleotide sequence ID" value="NZ_BAAACF010000001.1"/>
</dbReference>
<dbReference type="InterPro" id="IPR003593">
    <property type="entry name" value="AAA+_ATPase"/>
</dbReference>
<keyword evidence="3 5" id="KW-0067">ATP-binding</keyword>
<evidence type="ECO:0000256" key="1">
    <source>
        <dbReference type="ARBA" id="ARBA00022448"/>
    </source>
</evidence>
<keyword evidence="1" id="KW-0813">Transport</keyword>
<dbReference type="EMBL" id="BAAACF010000001">
    <property type="protein sequence ID" value="GAA0720220.1"/>
    <property type="molecule type" value="Genomic_DNA"/>
</dbReference>
<dbReference type="PANTHER" id="PTHR42939:SF1">
    <property type="entry name" value="ABC TRANSPORTER ATP-BINDING PROTEIN ALBC-RELATED"/>
    <property type="match status" value="1"/>
</dbReference>
<comment type="caution">
    <text evidence="5">The sequence shown here is derived from an EMBL/GenBank/DDBJ whole genome shotgun (WGS) entry which is preliminary data.</text>
</comment>
<gene>
    <name evidence="5" type="ORF">GCM10008905_09180</name>
</gene>
<sequence length="302" mass="34408">MDLAVRIRDLNKSFGRKKILNNFSVDIEENKIYGLVGKNGAGKTTLLKIISCLYVRSSGAVEVFGEDPFENENILSKMCMVSDGDIFMPGMSSFEIFKMGKIFYPNWDEDFKEELVEEFALDISTQYSSLSKGMKNVVNIIVGLASRAPLTIFDEPYSGLDPTNRDIFYRVLLTDYEENPRTIIFSTHYLEEFGKLFEKLIIVDKGKLLLCEEVDELKERALYLTGVKGSSDKIIERFNVLNVERVGGVEVISIFQKLNSKEKQELIKEGFSIDNMPIQKLFINLTSSKRVESHGQENKNII</sequence>
<dbReference type="PROSITE" id="PS50893">
    <property type="entry name" value="ABC_TRANSPORTER_2"/>
    <property type="match status" value="1"/>
</dbReference>
<dbReference type="Proteomes" id="UP001500339">
    <property type="component" value="Unassembled WGS sequence"/>
</dbReference>
<organism evidence="5 6">
    <name type="scientific">Clostridium malenominatum</name>
    <dbReference type="NCBI Taxonomy" id="1539"/>
    <lineage>
        <taxon>Bacteria</taxon>
        <taxon>Bacillati</taxon>
        <taxon>Bacillota</taxon>
        <taxon>Clostridia</taxon>
        <taxon>Eubacteriales</taxon>
        <taxon>Clostridiaceae</taxon>
        <taxon>Clostridium</taxon>
    </lineage>
</organism>
<dbReference type="InterPro" id="IPR051782">
    <property type="entry name" value="ABC_Transporter_VariousFunc"/>
</dbReference>
<dbReference type="PROSITE" id="PS00211">
    <property type="entry name" value="ABC_TRANSPORTER_1"/>
    <property type="match status" value="1"/>
</dbReference>
<dbReference type="SMART" id="SM00382">
    <property type="entry name" value="AAA"/>
    <property type="match status" value="1"/>
</dbReference>
<accession>A0ABN1IS33</accession>
<evidence type="ECO:0000256" key="2">
    <source>
        <dbReference type="ARBA" id="ARBA00022741"/>
    </source>
</evidence>
<evidence type="ECO:0000256" key="3">
    <source>
        <dbReference type="ARBA" id="ARBA00022840"/>
    </source>
</evidence>
<proteinExistence type="predicted"/>
<reference evidence="5 6" key="1">
    <citation type="journal article" date="2019" name="Int. J. Syst. Evol. Microbiol.">
        <title>The Global Catalogue of Microorganisms (GCM) 10K type strain sequencing project: providing services to taxonomists for standard genome sequencing and annotation.</title>
        <authorList>
            <consortium name="The Broad Institute Genomics Platform"/>
            <consortium name="The Broad Institute Genome Sequencing Center for Infectious Disease"/>
            <person name="Wu L."/>
            <person name="Ma J."/>
        </authorList>
    </citation>
    <scope>NUCLEOTIDE SEQUENCE [LARGE SCALE GENOMIC DNA]</scope>
    <source>
        <strain evidence="5 6">JCM 1405</strain>
    </source>
</reference>
<feature type="domain" description="ABC transporter" evidence="4">
    <location>
        <begin position="5"/>
        <end position="230"/>
    </location>
</feature>
<evidence type="ECO:0000259" key="4">
    <source>
        <dbReference type="PROSITE" id="PS50893"/>
    </source>
</evidence>
<dbReference type="InterPro" id="IPR003439">
    <property type="entry name" value="ABC_transporter-like_ATP-bd"/>
</dbReference>
<dbReference type="Pfam" id="PF00005">
    <property type="entry name" value="ABC_tran"/>
    <property type="match status" value="1"/>
</dbReference>
<dbReference type="CDD" id="cd03230">
    <property type="entry name" value="ABC_DR_subfamily_A"/>
    <property type="match status" value="1"/>
</dbReference>
<keyword evidence="2" id="KW-0547">Nucleotide-binding</keyword>
<evidence type="ECO:0000313" key="5">
    <source>
        <dbReference type="EMBL" id="GAA0720220.1"/>
    </source>
</evidence>
<dbReference type="Gene3D" id="3.40.50.300">
    <property type="entry name" value="P-loop containing nucleotide triphosphate hydrolases"/>
    <property type="match status" value="1"/>
</dbReference>
<dbReference type="InterPro" id="IPR017871">
    <property type="entry name" value="ABC_transporter-like_CS"/>
</dbReference>
<dbReference type="PANTHER" id="PTHR42939">
    <property type="entry name" value="ABC TRANSPORTER ATP-BINDING PROTEIN ALBC-RELATED"/>
    <property type="match status" value="1"/>
</dbReference>